<sequence>MILLPAHQQMKNTGSTFGHYANQTVRYLMQHENQNTVFSVACPPHRHLEASSVGTCLVKTCSLKSTSSSSDLKASCPITCNHVAPADVALCAKHCDCIDETKPGTTCWMLCVENLATDVCPGEQKCNTGPSREQLAMTCPGGLISPPSVAPLSPATAPLSPATAPLSPATAPLTTSINNSMTSPATTLNAGTMETAPLSPDTESTVTETTVLETTVPDPTESGTLGNNPTAPEATGTPPSTDTYEFSSIADAGGDNLSPNVSTNAKVIPDANEADSMTGPLDPEDGPSDTISLAPRSNSGAMLLTSVAVLGAVIGCM</sequence>
<evidence type="ECO:0000256" key="1">
    <source>
        <dbReference type="SAM" id="MobiDB-lite"/>
    </source>
</evidence>
<protein>
    <submittedName>
        <fullName evidence="2">Uncharacterized protein</fullName>
    </submittedName>
</protein>
<dbReference type="RefSeq" id="XP_067821961.1">
    <property type="nucleotide sequence ID" value="XM_067962948.1"/>
</dbReference>
<feature type="compositionally biased region" description="Low complexity" evidence="1">
    <location>
        <begin position="150"/>
        <end position="176"/>
    </location>
</feature>
<dbReference type="EMBL" id="SHOA02000012">
    <property type="protein sequence ID" value="TDH72462.1"/>
    <property type="molecule type" value="Genomic_DNA"/>
</dbReference>
<feature type="region of interest" description="Disordered" evidence="1">
    <location>
        <begin position="150"/>
        <end position="190"/>
    </location>
</feature>
<gene>
    <name evidence="2" type="ORF">CCR75_004862</name>
</gene>
<dbReference type="OrthoDB" id="65473at2759"/>
<dbReference type="AlphaFoldDB" id="A0A976NYG5"/>
<dbReference type="Proteomes" id="UP000294530">
    <property type="component" value="Unassembled WGS sequence"/>
</dbReference>
<proteinExistence type="predicted"/>
<evidence type="ECO:0000313" key="3">
    <source>
        <dbReference type="Proteomes" id="UP000294530"/>
    </source>
</evidence>
<dbReference type="PANTHER" id="PTHR40855:SF1">
    <property type="entry name" value="CLAVAMINATE SYNTHASE-LIKE PROTEIN"/>
    <property type="match status" value="1"/>
</dbReference>
<dbReference type="PANTHER" id="PTHR40855">
    <property type="entry name" value="DIOX_N DOMAIN-CONTAINING PROTEIN"/>
    <property type="match status" value="1"/>
</dbReference>
<accession>A0A976NYG5</accession>
<comment type="caution">
    <text evidence="2">The sequence shown here is derived from an EMBL/GenBank/DDBJ whole genome shotgun (WGS) entry which is preliminary data.</text>
</comment>
<organism evidence="2 3">
    <name type="scientific">Bremia lactucae</name>
    <name type="common">Lettuce downy mildew</name>
    <dbReference type="NCBI Taxonomy" id="4779"/>
    <lineage>
        <taxon>Eukaryota</taxon>
        <taxon>Sar</taxon>
        <taxon>Stramenopiles</taxon>
        <taxon>Oomycota</taxon>
        <taxon>Peronosporomycetes</taxon>
        <taxon>Peronosporales</taxon>
        <taxon>Peronosporaceae</taxon>
        <taxon>Bremia</taxon>
    </lineage>
</organism>
<dbReference type="KEGG" id="blac:94348619"/>
<keyword evidence="3" id="KW-1185">Reference proteome</keyword>
<name>A0A976NYG5_BRELC</name>
<feature type="region of interest" description="Disordered" evidence="1">
    <location>
        <begin position="213"/>
        <end position="242"/>
    </location>
</feature>
<reference evidence="2 3" key="1">
    <citation type="journal article" date="2021" name="Genome Biol.">
        <title>AFLAP: assembly-free linkage analysis pipeline using k-mers from genome sequencing data.</title>
        <authorList>
            <person name="Fletcher K."/>
            <person name="Zhang L."/>
            <person name="Gil J."/>
            <person name="Han R."/>
            <person name="Cavanaugh K."/>
            <person name="Michelmore R."/>
        </authorList>
    </citation>
    <scope>NUCLEOTIDE SEQUENCE [LARGE SCALE GENOMIC DNA]</scope>
    <source>
        <strain evidence="2 3">SF5</strain>
    </source>
</reference>
<feature type="compositionally biased region" description="Polar residues" evidence="1">
    <location>
        <begin position="177"/>
        <end position="190"/>
    </location>
</feature>
<dbReference type="GeneID" id="94348619"/>
<evidence type="ECO:0000313" key="2">
    <source>
        <dbReference type="EMBL" id="TDH72462.1"/>
    </source>
</evidence>